<keyword evidence="4" id="KW-0408">Iron</keyword>
<dbReference type="SFLD" id="SFLDG01102">
    <property type="entry name" value="Uncharacterised_Radical_SAM_Su"/>
    <property type="match status" value="1"/>
</dbReference>
<reference evidence="7" key="1">
    <citation type="submission" date="2020-03" db="EMBL/GenBank/DDBJ databases">
        <title>Complete genome sequence of Acinetobacter baumannii ATCC19606T, which is a model strain for tolerization of antimicrobial agents.</title>
        <authorList>
            <person name="Tsubouchi T."/>
            <person name="Suzuki M."/>
            <person name="Niki M."/>
            <person name="Oinuma K."/>
            <person name="Niki M."/>
            <person name="Shibayama K."/>
            <person name="Kakeya H."/>
            <person name="Kaneko Y."/>
        </authorList>
    </citation>
    <scope>NUCLEOTIDE SEQUENCE</scope>
    <source>
        <strain evidence="7">ATCC19606</strain>
    </source>
</reference>
<evidence type="ECO:0000256" key="2">
    <source>
        <dbReference type="ARBA" id="ARBA00022691"/>
    </source>
</evidence>
<keyword evidence="3" id="KW-0479">Metal-binding</keyword>
<feature type="domain" description="Radical SAM core" evidence="6">
    <location>
        <begin position="66"/>
        <end position="195"/>
    </location>
</feature>
<dbReference type="NCBIfam" id="TIGR03916">
    <property type="entry name" value="rSAM_link_UDG"/>
    <property type="match status" value="1"/>
</dbReference>
<dbReference type="SUPFAM" id="SSF102114">
    <property type="entry name" value="Radical SAM enzymes"/>
    <property type="match status" value="1"/>
</dbReference>
<evidence type="ECO:0000256" key="1">
    <source>
        <dbReference type="ARBA" id="ARBA00001966"/>
    </source>
</evidence>
<dbReference type="Gene3D" id="1.10.150.320">
    <property type="entry name" value="Photosystem II 12 kDa extrinsic protein"/>
    <property type="match status" value="1"/>
</dbReference>
<dbReference type="GO" id="GO:0051536">
    <property type="term" value="F:iron-sulfur cluster binding"/>
    <property type="evidence" value="ECO:0007669"/>
    <property type="project" value="UniProtKB-KW"/>
</dbReference>
<dbReference type="SFLD" id="SFLDS00029">
    <property type="entry name" value="Radical_SAM"/>
    <property type="match status" value="1"/>
</dbReference>
<sequence length="425" mass="48636">MSRLICLIAFGKKLQILADAAKYDVSCSSSGSDRKNKNKGLGDASHSGICHSYTEDGRCVSLLKILFSNVCIFDCAYCVSRRSNDVQRAAFTVQEVVDLTINFYRRNYIEGLFLSSGIFKSADHTMERMLQVVKKLRLEENFNGYIHLKTIPGASPELIHEAGLYADRMSINLEMPTEIGLKTFAPEKSHQEVQKDLGLVRDRLIQLKDERQIIKHVPKYVPAGQTTQMVVGAHQESDQDVLFMADKHYKEFKLKRVYFSGYIPINNENNYLPAVGSAPPLLRENRLYQSDWLMRFYGFEVNEIVNEKHPNLELDVDPKLSWALRHPEQFPVDLNRADYQMILRVPGIGVKSAKKIVQARRFGKIHIDLLKKLGVAYQRAKFFIRCEDSPKFQKELSSSFIRQQILMQGSSKYVQQLSPQLSLGF</sequence>
<keyword evidence="2" id="KW-0949">S-adenosyl-L-methionine</keyword>
<dbReference type="GO" id="GO:0046872">
    <property type="term" value="F:metal ion binding"/>
    <property type="evidence" value="ECO:0007669"/>
    <property type="project" value="UniProtKB-KW"/>
</dbReference>
<keyword evidence="5" id="KW-0411">Iron-sulfur</keyword>
<dbReference type="Pfam" id="PF04055">
    <property type="entry name" value="Radical_SAM"/>
    <property type="match status" value="1"/>
</dbReference>
<dbReference type="InterPro" id="IPR013785">
    <property type="entry name" value="Aldolase_TIM"/>
</dbReference>
<evidence type="ECO:0000313" key="7">
    <source>
        <dbReference type="EMBL" id="BCA98033.1"/>
    </source>
</evidence>
<dbReference type="InterPro" id="IPR007197">
    <property type="entry name" value="rSAM"/>
</dbReference>
<proteinExistence type="predicted"/>
<dbReference type="EMBL" id="AP022836">
    <property type="protein sequence ID" value="BCA98033.1"/>
    <property type="molecule type" value="Genomic_DNA"/>
</dbReference>
<dbReference type="PANTHER" id="PTHR21180:SF9">
    <property type="entry name" value="TYPE II SECRETION SYSTEM PROTEIN K"/>
    <property type="match status" value="1"/>
</dbReference>
<dbReference type="InterPro" id="IPR058240">
    <property type="entry name" value="rSAM_sf"/>
</dbReference>
<dbReference type="InterPro" id="IPR010994">
    <property type="entry name" value="RuvA_2-like"/>
</dbReference>
<evidence type="ECO:0000256" key="3">
    <source>
        <dbReference type="ARBA" id="ARBA00022723"/>
    </source>
</evidence>
<dbReference type="Pfam" id="PF12836">
    <property type="entry name" value="HHH_3"/>
    <property type="match status" value="1"/>
</dbReference>
<gene>
    <name evidence="7" type="ORF">ATCC19606_03690</name>
</gene>
<dbReference type="CDD" id="cd01335">
    <property type="entry name" value="Radical_SAM"/>
    <property type="match status" value="1"/>
</dbReference>
<dbReference type="SUPFAM" id="SSF47781">
    <property type="entry name" value="RuvA domain 2-like"/>
    <property type="match status" value="1"/>
</dbReference>
<evidence type="ECO:0000256" key="5">
    <source>
        <dbReference type="ARBA" id="ARBA00023014"/>
    </source>
</evidence>
<dbReference type="GO" id="GO:0003824">
    <property type="term" value="F:catalytic activity"/>
    <property type="evidence" value="ECO:0007669"/>
    <property type="project" value="InterPro"/>
</dbReference>
<organism evidence="7">
    <name type="scientific">Acinetobacter baumannii</name>
    <dbReference type="NCBI Taxonomy" id="470"/>
    <lineage>
        <taxon>Bacteria</taxon>
        <taxon>Pseudomonadati</taxon>
        <taxon>Pseudomonadota</taxon>
        <taxon>Gammaproteobacteria</taxon>
        <taxon>Moraxellales</taxon>
        <taxon>Moraxellaceae</taxon>
        <taxon>Acinetobacter</taxon>
        <taxon>Acinetobacter calcoaceticus/baumannii complex</taxon>
    </lineage>
</organism>
<protein>
    <submittedName>
        <fullName evidence="7">Putative DNA modification/repair radical SAM protein</fullName>
    </submittedName>
</protein>
<dbReference type="PANTHER" id="PTHR21180">
    <property type="entry name" value="ENDONUCLEASE/EXONUCLEASE/PHOSPHATASE FAMILY DOMAIN-CONTAINING PROTEIN 1"/>
    <property type="match status" value="1"/>
</dbReference>
<dbReference type="InterPro" id="IPR051675">
    <property type="entry name" value="Endo/Exo/Phosphatase_dom_1"/>
</dbReference>
<evidence type="ECO:0000256" key="4">
    <source>
        <dbReference type="ARBA" id="ARBA00023004"/>
    </source>
</evidence>
<dbReference type="AlphaFoldDB" id="A0A6F8TB97"/>
<dbReference type="InterPro" id="IPR023874">
    <property type="entry name" value="DNA_rSAM_put"/>
</dbReference>
<comment type="cofactor">
    <cofactor evidence="1">
        <name>[4Fe-4S] cluster</name>
        <dbReference type="ChEBI" id="CHEBI:49883"/>
    </cofactor>
</comment>
<accession>A0A6F8TB97</accession>
<name>A0A6F8TB97_ACIBA</name>
<evidence type="ECO:0000259" key="6">
    <source>
        <dbReference type="Pfam" id="PF04055"/>
    </source>
</evidence>
<dbReference type="Gene3D" id="3.20.20.70">
    <property type="entry name" value="Aldolase class I"/>
    <property type="match status" value="1"/>
</dbReference>